<dbReference type="RefSeq" id="WP_183342138.1">
    <property type="nucleotide sequence ID" value="NZ_JACHNU010000002.1"/>
</dbReference>
<dbReference type="GO" id="GO:0003700">
    <property type="term" value="F:DNA-binding transcription factor activity"/>
    <property type="evidence" value="ECO:0007669"/>
    <property type="project" value="TreeGrafter"/>
</dbReference>
<dbReference type="GO" id="GO:0000976">
    <property type="term" value="F:transcription cis-regulatory region binding"/>
    <property type="evidence" value="ECO:0007669"/>
    <property type="project" value="TreeGrafter"/>
</dbReference>
<dbReference type="Pfam" id="PF00440">
    <property type="entry name" value="TetR_N"/>
    <property type="match status" value="1"/>
</dbReference>
<proteinExistence type="predicted"/>
<dbReference type="Proteomes" id="UP000585272">
    <property type="component" value="Unassembled WGS sequence"/>
</dbReference>
<keyword evidence="1" id="KW-0238">DNA-binding</keyword>
<dbReference type="Gene3D" id="1.10.10.60">
    <property type="entry name" value="Homeodomain-like"/>
    <property type="match status" value="1"/>
</dbReference>
<dbReference type="InterPro" id="IPR041490">
    <property type="entry name" value="KstR2_TetR_C"/>
</dbReference>
<reference evidence="4 5" key="1">
    <citation type="submission" date="2020-08" db="EMBL/GenBank/DDBJ databases">
        <title>Genomic Encyclopedia of Archaeal and Bacterial Type Strains, Phase II (KMG-II): from individual species to whole genera.</title>
        <authorList>
            <person name="Goeker M."/>
        </authorList>
    </citation>
    <scope>NUCLEOTIDE SEQUENCE [LARGE SCALE GENOMIC DNA]</scope>
    <source>
        <strain evidence="4 5">DSM 23288</strain>
    </source>
</reference>
<keyword evidence="5" id="KW-1185">Reference proteome</keyword>
<name>A0A840IES7_9ACTN</name>
<feature type="domain" description="HTH-type transcriptional repressor KstR2 C-terminal" evidence="3">
    <location>
        <begin position="84"/>
        <end position="195"/>
    </location>
</feature>
<gene>
    <name evidence="4" type="ORF">BDZ31_002317</name>
</gene>
<accession>A0A840IES7</accession>
<evidence type="ECO:0000313" key="5">
    <source>
        <dbReference type="Proteomes" id="UP000585272"/>
    </source>
</evidence>
<sequence length="198" mass="21738">MSARPRDVTAPGLADADALRRAREAIERDGWEAATMERLAAALGVSRMTLHRRGIRREDVLRALGALLEDDYRRALWPALTAAGSGAERLELALRALCEVTEENLALLAALDSAERDAIFHEPGERALTQEVFTAPLQALLRDGAADGTLAPEDVEETATVLFNLLAWTYRHLRLSHRWPPEQATAAVTRRALRSVAA</sequence>
<dbReference type="Gene3D" id="1.10.357.10">
    <property type="entry name" value="Tetracycline Repressor, domain 2"/>
    <property type="match status" value="1"/>
</dbReference>
<organism evidence="4 5">
    <name type="scientific">Conexibacter arvalis</name>
    <dbReference type="NCBI Taxonomy" id="912552"/>
    <lineage>
        <taxon>Bacteria</taxon>
        <taxon>Bacillati</taxon>
        <taxon>Actinomycetota</taxon>
        <taxon>Thermoleophilia</taxon>
        <taxon>Solirubrobacterales</taxon>
        <taxon>Conexibacteraceae</taxon>
        <taxon>Conexibacter</taxon>
    </lineage>
</organism>
<dbReference type="SUPFAM" id="SSF46689">
    <property type="entry name" value="Homeodomain-like"/>
    <property type="match status" value="1"/>
</dbReference>
<dbReference type="InterPro" id="IPR009057">
    <property type="entry name" value="Homeodomain-like_sf"/>
</dbReference>
<dbReference type="EMBL" id="JACHNU010000002">
    <property type="protein sequence ID" value="MBB4662731.1"/>
    <property type="molecule type" value="Genomic_DNA"/>
</dbReference>
<feature type="domain" description="HTH tetR-type" evidence="2">
    <location>
        <begin position="19"/>
        <end position="53"/>
    </location>
</feature>
<evidence type="ECO:0000313" key="4">
    <source>
        <dbReference type="EMBL" id="MBB4662731.1"/>
    </source>
</evidence>
<dbReference type="InterPro" id="IPR036271">
    <property type="entry name" value="Tet_transcr_reg_TetR-rel_C_sf"/>
</dbReference>
<protein>
    <submittedName>
        <fullName evidence="4">AcrR family transcriptional regulator</fullName>
    </submittedName>
</protein>
<evidence type="ECO:0000259" key="2">
    <source>
        <dbReference type="Pfam" id="PF00440"/>
    </source>
</evidence>
<comment type="caution">
    <text evidence="4">The sequence shown here is derived from an EMBL/GenBank/DDBJ whole genome shotgun (WGS) entry which is preliminary data.</text>
</comment>
<evidence type="ECO:0000256" key="1">
    <source>
        <dbReference type="ARBA" id="ARBA00023125"/>
    </source>
</evidence>
<dbReference type="PANTHER" id="PTHR30055:SF239">
    <property type="entry name" value="TRANSCRIPTIONAL REGULATORY PROTEIN"/>
    <property type="match status" value="1"/>
</dbReference>
<dbReference type="AlphaFoldDB" id="A0A840IES7"/>
<dbReference type="InterPro" id="IPR050109">
    <property type="entry name" value="HTH-type_TetR-like_transc_reg"/>
</dbReference>
<evidence type="ECO:0000259" key="3">
    <source>
        <dbReference type="Pfam" id="PF17932"/>
    </source>
</evidence>
<dbReference type="InterPro" id="IPR001647">
    <property type="entry name" value="HTH_TetR"/>
</dbReference>
<dbReference type="Pfam" id="PF17932">
    <property type="entry name" value="TetR_C_24"/>
    <property type="match status" value="1"/>
</dbReference>
<dbReference type="SUPFAM" id="SSF48498">
    <property type="entry name" value="Tetracyclin repressor-like, C-terminal domain"/>
    <property type="match status" value="1"/>
</dbReference>
<dbReference type="PANTHER" id="PTHR30055">
    <property type="entry name" value="HTH-TYPE TRANSCRIPTIONAL REGULATOR RUTR"/>
    <property type="match status" value="1"/>
</dbReference>